<comment type="similarity">
    <text evidence="4">Belongs to the HSF family.</text>
</comment>
<dbReference type="Pfam" id="PF13426">
    <property type="entry name" value="PAS_9"/>
    <property type="match status" value="1"/>
</dbReference>
<dbReference type="PANTHER" id="PTHR10015">
    <property type="entry name" value="HEAT SHOCK TRANSCRIPTION FACTOR"/>
    <property type="match status" value="1"/>
</dbReference>
<feature type="region of interest" description="Disordered" evidence="5">
    <location>
        <begin position="164"/>
        <end position="186"/>
    </location>
</feature>
<dbReference type="InterPro" id="IPR000232">
    <property type="entry name" value="HSF_DNA-bd"/>
</dbReference>
<accession>A0A7S4B1F2</accession>
<keyword evidence="2" id="KW-0238">DNA-binding</keyword>
<dbReference type="CDD" id="cd00130">
    <property type="entry name" value="PAS"/>
    <property type="match status" value="1"/>
</dbReference>
<dbReference type="NCBIfam" id="TIGR00229">
    <property type="entry name" value="sensory_box"/>
    <property type="match status" value="1"/>
</dbReference>
<dbReference type="GO" id="GO:0005634">
    <property type="term" value="C:nucleus"/>
    <property type="evidence" value="ECO:0007669"/>
    <property type="project" value="UniProtKB-SubCell"/>
</dbReference>
<name>A0A7S4B1F2_CHRCT</name>
<evidence type="ECO:0000256" key="2">
    <source>
        <dbReference type="ARBA" id="ARBA00023125"/>
    </source>
</evidence>
<dbReference type="SUPFAM" id="SSF55785">
    <property type="entry name" value="PYP-like sensor domain (PAS domain)"/>
    <property type="match status" value="1"/>
</dbReference>
<dbReference type="Gene3D" id="3.30.450.20">
    <property type="entry name" value="PAS domain"/>
    <property type="match status" value="1"/>
</dbReference>
<evidence type="ECO:0000256" key="5">
    <source>
        <dbReference type="SAM" id="MobiDB-lite"/>
    </source>
</evidence>
<evidence type="ECO:0000256" key="4">
    <source>
        <dbReference type="RuleBase" id="RU004020"/>
    </source>
</evidence>
<dbReference type="EMBL" id="HBIZ01004344">
    <property type="protein sequence ID" value="CAE0749826.1"/>
    <property type="molecule type" value="Transcribed_RNA"/>
</dbReference>
<dbReference type="Gene3D" id="1.10.10.10">
    <property type="entry name" value="Winged helix-like DNA-binding domain superfamily/Winged helix DNA-binding domain"/>
    <property type="match status" value="1"/>
</dbReference>
<dbReference type="AlphaFoldDB" id="A0A7S4B1F2"/>
<dbReference type="InterPro" id="IPR035965">
    <property type="entry name" value="PAS-like_dom_sf"/>
</dbReference>
<dbReference type="SMART" id="SM00415">
    <property type="entry name" value="HSF"/>
    <property type="match status" value="1"/>
</dbReference>
<dbReference type="GO" id="GO:0003700">
    <property type="term" value="F:DNA-binding transcription factor activity"/>
    <property type="evidence" value="ECO:0007669"/>
    <property type="project" value="InterPro"/>
</dbReference>
<dbReference type="InterPro" id="IPR000014">
    <property type="entry name" value="PAS"/>
</dbReference>
<dbReference type="GO" id="GO:0043565">
    <property type="term" value="F:sequence-specific DNA binding"/>
    <property type="evidence" value="ECO:0007669"/>
    <property type="project" value="InterPro"/>
</dbReference>
<keyword evidence="3" id="KW-0539">Nucleus</keyword>
<sequence length="365" mass="39694">MTGSSLPTTLEQALQPSHEARTICEPNEPFRIVHVNDLWCQTCGYDAEEVLGLTCKVLQGVGTCRATLSMLRQALLLKRNFAVQLLNYTKRGRPFMNTLQVTPLVNAEGHVTHYLGVIIARFLDGAVSVPAAVQQSSKSGSVSLGMNGWSDHGSSSATDDVVMELAPGDSSTPSEEGSSSCGWAPSNGRVPPFLTKLSEILSKEPSEVITSTPETSSFRIWDSAKFAKEVLPQYFKHNKLGSFSQQLHTYGFRRKPNSSSTDLSVEFYHDQYSGPAEKFLDWIRAGGAQSKRSNHSQAKEAPPPSCVDSPPPPQLLEDLVVVAEGTRQLAQVFNQVRMCRARPLASLTHLTSCAPSSLLLSVSLC</sequence>
<evidence type="ECO:0000313" key="7">
    <source>
        <dbReference type="EMBL" id="CAE0749826.1"/>
    </source>
</evidence>
<feature type="domain" description="HSF-type DNA-binding" evidence="6">
    <location>
        <begin position="189"/>
        <end position="286"/>
    </location>
</feature>
<proteinExistence type="inferred from homology"/>
<feature type="compositionally biased region" description="Low complexity" evidence="5">
    <location>
        <begin position="167"/>
        <end position="180"/>
    </location>
</feature>
<dbReference type="SUPFAM" id="SSF46785">
    <property type="entry name" value="Winged helix' DNA-binding domain"/>
    <property type="match status" value="1"/>
</dbReference>
<dbReference type="PANTHER" id="PTHR10015:SF427">
    <property type="entry name" value="HEAT SHOCK FACTOR PROTEIN"/>
    <property type="match status" value="1"/>
</dbReference>
<comment type="subcellular location">
    <subcellularLocation>
        <location evidence="1">Nucleus</location>
    </subcellularLocation>
</comment>
<evidence type="ECO:0000259" key="6">
    <source>
        <dbReference type="SMART" id="SM00415"/>
    </source>
</evidence>
<dbReference type="Pfam" id="PF00447">
    <property type="entry name" value="HSF_DNA-bind"/>
    <property type="match status" value="1"/>
</dbReference>
<evidence type="ECO:0000256" key="3">
    <source>
        <dbReference type="ARBA" id="ARBA00023242"/>
    </source>
</evidence>
<dbReference type="PRINTS" id="PR00056">
    <property type="entry name" value="HSFDOMAIN"/>
</dbReference>
<protein>
    <recommendedName>
        <fullName evidence="6">HSF-type DNA-binding domain-containing protein</fullName>
    </recommendedName>
</protein>
<reference evidence="7" key="1">
    <citation type="submission" date="2021-01" db="EMBL/GenBank/DDBJ databases">
        <authorList>
            <person name="Corre E."/>
            <person name="Pelletier E."/>
            <person name="Niang G."/>
            <person name="Scheremetjew M."/>
            <person name="Finn R."/>
            <person name="Kale V."/>
            <person name="Holt S."/>
            <person name="Cochrane G."/>
            <person name="Meng A."/>
            <person name="Brown T."/>
            <person name="Cohen L."/>
        </authorList>
    </citation>
    <scope>NUCLEOTIDE SEQUENCE</scope>
    <source>
        <strain evidence="7">CCMP645</strain>
    </source>
</reference>
<organism evidence="7">
    <name type="scientific">Chrysotila carterae</name>
    <name type="common">Marine alga</name>
    <name type="synonym">Syracosphaera carterae</name>
    <dbReference type="NCBI Taxonomy" id="13221"/>
    <lineage>
        <taxon>Eukaryota</taxon>
        <taxon>Haptista</taxon>
        <taxon>Haptophyta</taxon>
        <taxon>Prymnesiophyceae</taxon>
        <taxon>Isochrysidales</taxon>
        <taxon>Isochrysidaceae</taxon>
        <taxon>Chrysotila</taxon>
    </lineage>
</organism>
<evidence type="ECO:0000256" key="1">
    <source>
        <dbReference type="ARBA" id="ARBA00004123"/>
    </source>
</evidence>
<feature type="region of interest" description="Disordered" evidence="5">
    <location>
        <begin position="290"/>
        <end position="310"/>
    </location>
</feature>
<dbReference type="InterPro" id="IPR036388">
    <property type="entry name" value="WH-like_DNA-bd_sf"/>
</dbReference>
<feature type="compositionally biased region" description="Pro residues" evidence="5">
    <location>
        <begin position="301"/>
        <end position="310"/>
    </location>
</feature>
<dbReference type="InterPro" id="IPR036390">
    <property type="entry name" value="WH_DNA-bd_sf"/>
</dbReference>
<gene>
    <name evidence="7" type="ORF">PCAR00345_LOCUS2410</name>
</gene>